<feature type="compositionally biased region" description="Polar residues" evidence="1">
    <location>
        <begin position="744"/>
        <end position="754"/>
    </location>
</feature>
<dbReference type="Proteomes" id="UP001212997">
    <property type="component" value="Unassembled WGS sequence"/>
</dbReference>
<feature type="compositionally biased region" description="Low complexity" evidence="1">
    <location>
        <begin position="120"/>
        <end position="137"/>
    </location>
</feature>
<sequence>MNKNPFAVAPAYTPQQPPLPPGPPPPQPTQHDYTAYWAAAAAAQQAQQPGVAAYNPQWSQAQPAQPPPRPPPEQSALYANYGYGGQPNLSWQQQQQRQQQPFQPPPPVVQPPPQPPQPAYNPYQPQAGVYQQPYVPQVAPPQPVATQAPYQAQVPAPPPFQQPPQFFPQQQQQNRQHNRPPNAHHASPQHLPPAKRQRFDGPNQHRGPPQPQFQAPPPPPAPQGQGAPLGGGVGVGMYNQNQGPSHGHGRGGPPGANQVPLGGNRGGFSGGGGSGRGGNMSGGRGRGGSMSMNRGGSRGRGGGMYNNMGGRGGGPMQSSGSMRGHGGSNRAFSNRENRRGGSFNSGGGQGFSHGHQPQQQHHHQQGFSGSTSFRSRNQNFGGNRNRHDSGVPHGPRESGSSSNFSSGKKDENRRTLTDFKIIGLEIADLSWSWGVLPKEDHAPEVKPEVSDVQSTSTGQADNKVVEQNGPAESTTTASTSDADESVAKSEVPAPADSNAKAETSNPAMPPPPSRIRIYFHTPVSADDSHPIPSQNAYAAASDSSMRKGKRKKLDDDDGDVEDGRGPPPPPPGLDHDSSSVAPTVDVDGSETAVGRGSVAPSVAESASEADWLMAAIGEDEADNEVEAGDHTQNDEAEVHHDDDADAIGEDYVEGDVYDDIHDDSHMGVGLDETHIPPPDGEHGENSTHHENGIVPTPGPNDPQNPSPHDSHSLAPSQVSPSHADESSAPGQSVSSSTHLDSDSAAQRANTTNGDEVNGGPHNTDAQDKDSQSPSRPAPLQASESITSIATEPDEDPTFSPYASTVLNDESQQPMGLLATQDTTALFGDSTPKQDDEQTEDGTQPSAPPSNAGTTITHPIPPKPVTSGEKTPSANRLSISYAAGAKRIIIDAEIVDSIRVFRSEGRIEVHMNICKLDTRFKGILVEAISDSATTYSPLDLIHASPEDTTVPPFNQAQTPCKCVLIAHLDREKPLSEPRWVKTGDVQEWLKSMFGRMFWVAGDAADGWEKKIEVVDPDPPPTIWTVLEAWSNNSSVGVQIERQRFLRTHMTETDNILEILLRLVRGERASYSQSTPIISAPSVSGPLLSALSQGSAHGAQQTHVSLAVLAIFRLAVEFAKKAVGDGGKGEVEERVGEIIRCLPSHLLYKSLDGIFKEWRVEKKGGR</sequence>
<evidence type="ECO:0000313" key="2">
    <source>
        <dbReference type="EMBL" id="KAJ3484444.1"/>
    </source>
</evidence>
<comment type="caution">
    <text evidence="2">The sequence shown here is derived from an EMBL/GenBank/DDBJ whole genome shotgun (WGS) entry which is preliminary data.</text>
</comment>
<feature type="compositionally biased region" description="Gly residues" evidence="1">
    <location>
        <begin position="296"/>
        <end position="315"/>
    </location>
</feature>
<feature type="compositionally biased region" description="Low complexity" evidence="1">
    <location>
        <begin position="471"/>
        <end position="480"/>
    </location>
</feature>
<dbReference type="InterPro" id="IPR051412">
    <property type="entry name" value="Formin_Homology_Diaphanous_sf"/>
</dbReference>
<feature type="compositionally biased region" description="Pro residues" evidence="1">
    <location>
        <begin position="208"/>
        <end position="222"/>
    </location>
</feature>
<proteinExistence type="predicted"/>
<dbReference type="EMBL" id="JANAWD010000189">
    <property type="protein sequence ID" value="KAJ3484444.1"/>
    <property type="molecule type" value="Genomic_DNA"/>
</dbReference>
<protein>
    <recommendedName>
        <fullName evidence="4">Proteasome subunit alpha type 1</fullName>
    </recommendedName>
</protein>
<feature type="compositionally biased region" description="Pro residues" evidence="1">
    <location>
        <begin position="696"/>
        <end position="705"/>
    </location>
</feature>
<evidence type="ECO:0008006" key="4">
    <source>
        <dbReference type="Google" id="ProtNLM"/>
    </source>
</evidence>
<feature type="compositionally biased region" description="Pro residues" evidence="1">
    <location>
        <begin position="64"/>
        <end position="73"/>
    </location>
</feature>
<feature type="compositionally biased region" description="Low complexity" evidence="1">
    <location>
        <begin position="144"/>
        <end position="154"/>
    </location>
</feature>
<feature type="region of interest" description="Disordered" evidence="1">
    <location>
        <begin position="1"/>
        <end position="415"/>
    </location>
</feature>
<feature type="compositionally biased region" description="Acidic residues" evidence="1">
    <location>
        <begin position="643"/>
        <end position="657"/>
    </location>
</feature>
<feature type="compositionally biased region" description="Basic and acidic residues" evidence="1">
    <location>
        <begin position="658"/>
        <end position="691"/>
    </location>
</feature>
<dbReference type="GO" id="GO:0005884">
    <property type="term" value="C:actin filament"/>
    <property type="evidence" value="ECO:0007669"/>
    <property type="project" value="TreeGrafter"/>
</dbReference>
<dbReference type="PANTHER" id="PTHR45691">
    <property type="entry name" value="PROTEIN DIAPHANOUS"/>
    <property type="match status" value="1"/>
</dbReference>
<feature type="region of interest" description="Disordered" evidence="1">
    <location>
        <begin position="825"/>
        <end position="872"/>
    </location>
</feature>
<feature type="compositionally biased region" description="Polar residues" evidence="1">
    <location>
        <begin position="451"/>
        <end position="460"/>
    </location>
</feature>
<feature type="compositionally biased region" description="Gly residues" evidence="1">
    <location>
        <begin position="263"/>
        <end position="288"/>
    </location>
</feature>
<dbReference type="AlphaFoldDB" id="A0AAD5YIV6"/>
<keyword evidence="3" id="KW-1185">Reference proteome</keyword>
<feature type="compositionally biased region" description="Pro residues" evidence="1">
    <location>
        <begin position="155"/>
        <end position="166"/>
    </location>
</feature>
<evidence type="ECO:0000256" key="1">
    <source>
        <dbReference type="SAM" id="MobiDB-lite"/>
    </source>
</evidence>
<gene>
    <name evidence="2" type="ORF">NLI96_g5640</name>
</gene>
<feature type="compositionally biased region" description="Pro residues" evidence="1">
    <location>
        <begin position="15"/>
        <end position="28"/>
    </location>
</feature>
<feature type="compositionally biased region" description="Basic and acidic residues" evidence="1">
    <location>
        <begin position="627"/>
        <end position="642"/>
    </location>
</feature>
<feature type="compositionally biased region" description="Polar residues" evidence="1">
    <location>
        <begin position="371"/>
        <end position="382"/>
    </location>
</feature>
<feature type="compositionally biased region" description="Low complexity" evidence="1">
    <location>
        <begin position="597"/>
        <end position="609"/>
    </location>
</feature>
<dbReference type="PANTHER" id="PTHR45691:SF6">
    <property type="entry name" value="PROTEIN DIAPHANOUS"/>
    <property type="match status" value="1"/>
</dbReference>
<feature type="compositionally biased region" description="Pro residues" evidence="1">
    <location>
        <begin position="102"/>
        <end position="119"/>
    </location>
</feature>
<feature type="compositionally biased region" description="Acidic residues" evidence="1">
    <location>
        <begin position="617"/>
        <end position="626"/>
    </location>
</feature>
<feature type="compositionally biased region" description="Polar residues" evidence="1">
    <location>
        <begin position="706"/>
        <end position="720"/>
    </location>
</feature>
<evidence type="ECO:0000313" key="3">
    <source>
        <dbReference type="Proteomes" id="UP001212997"/>
    </source>
</evidence>
<feature type="compositionally biased region" description="Low complexity" evidence="1">
    <location>
        <begin position="38"/>
        <end position="48"/>
    </location>
</feature>
<dbReference type="GO" id="GO:0030041">
    <property type="term" value="P:actin filament polymerization"/>
    <property type="evidence" value="ECO:0007669"/>
    <property type="project" value="TreeGrafter"/>
</dbReference>
<name>A0AAD5YIV6_9APHY</name>
<reference evidence="2" key="1">
    <citation type="submission" date="2022-07" db="EMBL/GenBank/DDBJ databases">
        <title>Genome Sequence of Physisporinus lineatus.</title>
        <authorList>
            <person name="Buettner E."/>
        </authorList>
    </citation>
    <scope>NUCLEOTIDE SEQUENCE</scope>
    <source>
        <strain evidence="2">VT162</strain>
    </source>
</reference>
<feature type="compositionally biased region" description="Low complexity" evidence="1">
    <location>
        <begin position="92"/>
        <end position="101"/>
    </location>
</feature>
<accession>A0AAD5YIV6</accession>
<organism evidence="2 3">
    <name type="scientific">Meripilus lineatus</name>
    <dbReference type="NCBI Taxonomy" id="2056292"/>
    <lineage>
        <taxon>Eukaryota</taxon>
        <taxon>Fungi</taxon>
        <taxon>Dikarya</taxon>
        <taxon>Basidiomycota</taxon>
        <taxon>Agaricomycotina</taxon>
        <taxon>Agaricomycetes</taxon>
        <taxon>Polyporales</taxon>
        <taxon>Meripilaceae</taxon>
        <taxon>Meripilus</taxon>
    </lineage>
</organism>
<feature type="region of interest" description="Disordered" evidence="1">
    <location>
        <begin position="442"/>
        <end position="803"/>
    </location>
</feature>
<feature type="compositionally biased region" description="Polar residues" evidence="1">
    <location>
        <begin position="840"/>
        <end position="856"/>
    </location>
</feature>
<feature type="compositionally biased region" description="Basic and acidic residues" evidence="1">
    <location>
        <begin position="385"/>
        <end position="396"/>
    </location>
</feature>
<feature type="compositionally biased region" description="Low complexity" evidence="1">
    <location>
        <begin position="352"/>
        <end position="370"/>
    </location>
</feature>